<dbReference type="EMBL" id="LT828648">
    <property type="protein sequence ID" value="SLM46587.1"/>
    <property type="molecule type" value="Genomic_DNA"/>
</dbReference>
<dbReference type="RefSeq" id="WP_080885246.1">
    <property type="nucleotide sequence ID" value="NZ_LT828648.1"/>
</dbReference>
<organism evidence="2 3">
    <name type="scientific">Nitrospira japonica</name>
    <dbReference type="NCBI Taxonomy" id="1325564"/>
    <lineage>
        <taxon>Bacteria</taxon>
        <taxon>Pseudomonadati</taxon>
        <taxon>Nitrospirota</taxon>
        <taxon>Nitrospiria</taxon>
        <taxon>Nitrospirales</taxon>
        <taxon>Nitrospiraceae</taxon>
        <taxon>Nitrospira</taxon>
    </lineage>
</organism>
<name>A0A1W1I0T2_9BACT</name>
<evidence type="ECO:0000313" key="2">
    <source>
        <dbReference type="EMBL" id="SLM46587.1"/>
    </source>
</evidence>
<dbReference type="STRING" id="1325564.NSJP_0415"/>
<protein>
    <recommendedName>
        <fullName evidence="4">Glycine-zipper-containing OmpA-like membrane domain-containing protein</fullName>
    </recommendedName>
</protein>
<sequence>MELDEAQANRLALAALLLAAVVTSACAAHQPTLRANAKYQLQGREGSQLDIADCQRKAEAAGLNPGTEARSGNVAAGAGLGLIVGAAVGATSGISGGPAGIAIGAAAGAGLGLIIGSVGGAYRPLEPDPPYADAVVRCLIEKGYEVTGWD</sequence>
<dbReference type="KEGG" id="nja:NSJP_0415"/>
<evidence type="ECO:0008006" key="4">
    <source>
        <dbReference type="Google" id="ProtNLM"/>
    </source>
</evidence>
<feature type="signal peptide" evidence="1">
    <location>
        <begin position="1"/>
        <end position="27"/>
    </location>
</feature>
<gene>
    <name evidence="2" type="ORF">NSJP_0415</name>
</gene>
<evidence type="ECO:0000256" key="1">
    <source>
        <dbReference type="SAM" id="SignalP"/>
    </source>
</evidence>
<accession>A0A1W1I0T2</accession>
<keyword evidence="1" id="KW-0732">Signal</keyword>
<proteinExistence type="predicted"/>
<reference evidence="2 3" key="1">
    <citation type="submission" date="2017-03" db="EMBL/GenBank/DDBJ databases">
        <authorList>
            <person name="Afonso C.L."/>
            <person name="Miller P.J."/>
            <person name="Scott M.A."/>
            <person name="Spackman E."/>
            <person name="Goraichik I."/>
            <person name="Dimitrov K.M."/>
            <person name="Suarez D.L."/>
            <person name="Swayne D.E."/>
        </authorList>
    </citation>
    <scope>NUCLEOTIDE SEQUENCE [LARGE SCALE GENOMIC DNA]</scope>
    <source>
        <strain evidence="2">Genome sequencing of Nitrospira japonica strain NJ11</strain>
    </source>
</reference>
<evidence type="ECO:0000313" key="3">
    <source>
        <dbReference type="Proteomes" id="UP000192042"/>
    </source>
</evidence>
<dbReference type="Proteomes" id="UP000192042">
    <property type="component" value="Chromosome I"/>
</dbReference>
<dbReference type="OrthoDB" id="9800060at2"/>
<dbReference type="AlphaFoldDB" id="A0A1W1I0T2"/>
<keyword evidence="3" id="KW-1185">Reference proteome</keyword>
<feature type="chain" id="PRO_5012709517" description="Glycine-zipper-containing OmpA-like membrane domain-containing protein" evidence="1">
    <location>
        <begin position="28"/>
        <end position="150"/>
    </location>
</feature>